<organism evidence="1 2">
    <name type="scientific">Micromonospora sonneratiae</name>
    <dbReference type="NCBI Taxonomy" id="1184706"/>
    <lineage>
        <taxon>Bacteria</taxon>
        <taxon>Bacillati</taxon>
        <taxon>Actinomycetota</taxon>
        <taxon>Actinomycetes</taxon>
        <taxon>Micromonosporales</taxon>
        <taxon>Micromonosporaceae</taxon>
        <taxon>Micromonospora</taxon>
    </lineage>
</organism>
<sequence length="104" mass="11293">MSAPPEVVFNTATDPARSSWLPEPLRRKANGRSPSLAEEALWARWDCGEESGWMAQLQVRPIEAGGARVRLELVADPPEDRLDDLANDSLASLARAVVDNLNAG</sequence>
<dbReference type="SUPFAM" id="SSF55961">
    <property type="entry name" value="Bet v1-like"/>
    <property type="match status" value="1"/>
</dbReference>
<proteinExistence type="predicted"/>
<reference evidence="2" key="1">
    <citation type="journal article" date="2019" name="Int. J. Syst. Evol. Microbiol.">
        <title>The Global Catalogue of Microorganisms (GCM) 10K type strain sequencing project: providing services to taxonomists for standard genome sequencing and annotation.</title>
        <authorList>
            <consortium name="The Broad Institute Genomics Platform"/>
            <consortium name="The Broad Institute Genome Sequencing Center for Infectious Disease"/>
            <person name="Wu L."/>
            <person name="Ma J."/>
        </authorList>
    </citation>
    <scope>NUCLEOTIDE SEQUENCE [LARGE SCALE GENOMIC DNA]</scope>
    <source>
        <strain evidence="2">JCM 31037</strain>
    </source>
</reference>
<accession>A0ABW3YBT0</accession>
<dbReference type="RefSeq" id="WP_377570389.1">
    <property type="nucleotide sequence ID" value="NZ_JBHTMP010000015.1"/>
</dbReference>
<keyword evidence="2" id="KW-1185">Reference proteome</keyword>
<name>A0ABW3YBT0_9ACTN</name>
<dbReference type="Proteomes" id="UP001597260">
    <property type="component" value="Unassembled WGS sequence"/>
</dbReference>
<protein>
    <submittedName>
        <fullName evidence="1">Uncharacterized protein</fullName>
    </submittedName>
</protein>
<gene>
    <name evidence="1" type="ORF">ACFQ4H_12530</name>
</gene>
<evidence type="ECO:0000313" key="2">
    <source>
        <dbReference type="Proteomes" id="UP001597260"/>
    </source>
</evidence>
<evidence type="ECO:0000313" key="1">
    <source>
        <dbReference type="EMBL" id="MFD1321918.1"/>
    </source>
</evidence>
<comment type="caution">
    <text evidence="1">The sequence shown here is derived from an EMBL/GenBank/DDBJ whole genome shotgun (WGS) entry which is preliminary data.</text>
</comment>
<dbReference type="EMBL" id="JBHTMP010000015">
    <property type="protein sequence ID" value="MFD1321918.1"/>
    <property type="molecule type" value="Genomic_DNA"/>
</dbReference>